<sequence length="172" mass="19290">MGTDRDEVDLCTGRPGQVPNLPQDWAVSLEVVHTPLVSVRDFVEVQRVRARRLNDRGDRREYLLAGLVVCGVCGRRMDAHWVHGRPGYRCRHGYSSARPRQVDRAGTLYWREERLVEHIVGAPAPRQPGSAVASAAVIETLRDEGVEVLCGREAVELRQVPAARTLFGSRWT</sequence>
<accession>A0A7W9HK66</accession>
<dbReference type="AlphaFoldDB" id="A0A7W9HK66"/>
<name>A0A7W9HK66_9PSEU</name>
<feature type="domain" description="Recombinase zinc beta ribbon" evidence="1">
    <location>
        <begin position="63"/>
        <end position="120"/>
    </location>
</feature>
<dbReference type="Gene3D" id="3.90.1750.20">
    <property type="entry name" value="Putative Large Serine Recombinase, Chain B, Domain 2"/>
    <property type="match status" value="1"/>
</dbReference>
<protein>
    <recommendedName>
        <fullName evidence="1">Recombinase zinc beta ribbon domain-containing protein</fullName>
    </recommendedName>
</protein>
<dbReference type="Pfam" id="PF13408">
    <property type="entry name" value="Zn_ribbon_recom"/>
    <property type="match status" value="1"/>
</dbReference>
<evidence type="ECO:0000259" key="1">
    <source>
        <dbReference type="Pfam" id="PF13408"/>
    </source>
</evidence>
<dbReference type="RefSeq" id="WP_221483523.1">
    <property type="nucleotide sequence ID" value="NZ_JACHMO010000001.1"/>
</dbReference>
<keyword evidence="3" id="KW-1185">Reference proteome</keyword>
<dbReference type="Proteomes" id="UP000552097">
    <property type="component" value="Unassembled WGS sequence"/>
</dbReference>
<gene>
    <name evidence="2" type="ORF">F4560_003349</name>
</gene>
<evidence type="ECO:0000313" key="3">
    <source>
        <dbReference type="Proteomes" id="UP000552097"/>
    </source>
</evidence>
<comment type="caution">
    <text evidence="2">The sequence shown here is derived from an EMBL/GenBank/DDBJ whole genome shotgun (WGS) entry which is preliminary data.</text>
</comment>
<dbReference type="InterPro" id="IPR025827">
    <property type="entry name" value="Zn_ribbon_recom_dom"/>
</dbReference>
<dbReference type="EMBL" id="JACHMO010000001">
    <property type="protein sequence ID" value="MBB5803581.1"/>
    <property type="molecule type" value="Genomic_DNA"/>
</dbReference>
<dbReference type="InterPro" id="IPR038109">
    <property type="entry name" value="DNA_bind_recomb_sf"/>
</dbReference>
<organism evidence="2 3">
    <name type="scientific">Saccharothrix ecbatanensis</name>
    <dbReference type="NCBI Taxonomy" id="1105145"/>
    <lineage>
        <taxon>Bacteria</taxon>
        <taxon>Bacillati</taxon>
        <taxon>Actinomycetota</taxon>
        <taxon>Actinomycetes</taxon>
        <taxon>Pseudonocardiales</taxon>
        <taxon>Pseudonocardiaceae</taxon>
        <taxon>Saccharothrix</taxon>
    </lineage>
</organism>
<evidence type="ECO:0000313" key="2">
    <source>
        <dbReference type="EMBL" id="MBB5803581.1"/>
    </source>
</evidence>
<proteinExistence type="predicted"/>
<reference evidence="2 3" key="1">
    <citation type="submission" date="2020-08" db="EMBL/GenBank/DDBJ databases">
        <title>Sequencing the genomes of 1000 actinobacteria strains.</title>
        <authorList>
            <person name="Klenk H.-P."/>
        </authorList>
    </citation>
    <scope>NUCLEOTIDE SEQUENCE [LARGE SCALE GENOMIC DNA]</scope>
    <source>
        <strain evidence="2 3">DSM 45486</strain>
    </source>
</reference>